<dbReference type="InterPro" id="IPR003583">
    <property type="entry name" value="Hlx-hairpin-Hlx_DNA-bd_motif"/>
</dbReference>
<dbReference type="PANTHER" id="PTHR21180:SF32">
    <property type="entry name" value="ENDONUCLEASE_EXONUCLEASE_PHOSPHATASE FAMILY DOMAIN-CONTAINING PROTEIN 1"/>
    <property type="match status" value="1"/>
</dbReference>
<keyword evidence="2" id="KW-0812">Transmembrane</keyword>
<accession>A0A420XNX1</accession>
<feature type="compositionally biased region" description="Acidic residues" evidence="1">
    <location>
        <begin position="1"/>
        <end position="20"/>
    </location>
</feature>
<dbReference type="Proteomes" id="UP000281955">
    <property type="component" value="Unassembled WGS sequence"/>
</dbReference>
<protein>
    <submittedName>
        <fullName evidence="4">Competence protein ComEA</fullName>
    </submittedName>
</protein>
<comment type="caution">
    <text evidence="4">The sequence shown here is derived from an EMBL/GenBank/DDBJ whole genome shotgun (WGS) entry which is preliminary data.</text>
</comment>
<dbReference type="AlphaFoldDB" id="A0A420XNX1"/>
<dbReference type="Gene3D" id="3.10.560.10">
    <property type="entry name" value="Outer membrane lipoprotein wza domain like"/>
    <property type="match status" value="1"/>
</dbReference>
<dbReference type="InterPro" id="IPR019554">
    <property type="entry name" value="Soluble_ligand-bd"/>
</dbReference>
<dbReference type="Pfam" id="PF10531">
    <property type="entry name" value="SLBB"/>
    <property type="match status" value="1"/>
</dbReference>
<dbReference type="InParanoid" id="A0A420XNX1"/>
<feature type="compositionally biased region" description="Gly residues" evidence="1">
    <location>
        <begin position="218"/>
        <end position="230"/>
    </location>
</feature>
<reference evidence="4 5" key="1">
    <citation type="submission" date="2018-10" db="EMBL/GenBank/DDBJ databases">
        <title>Genomic Encyclopedia of Archaeal and Bacterial Type Strains, Phase II (KMG-II): from individual species to whole genera.</title>
        <authorList>
            <person name="Goeker M."/>
        </authorList>
    </citation>
    <scope>NUCLEOTIDE SEQUENCE [LARGE SCALE GENOMIC DNA]</scope>
    <source>
        <strain evidence="4 5">RP-AC37</strain>
    </source>
</reference>
<dbReference type="Gene3D" id="1.10.150.280">
    <property type="entry name" value="AF1531-like domain"/>
    <property type="match status" value="1"/>
</dbReference>
<evidence type="ECO:0000256" key="2">
    <source>
        <dbReference type="SAM" id="Phobius"/>
    </source>
</evidence>
<dbReference type="InterPro" id="IPR010994">
    <property type="entry name" value="RuvA_2-like"/>
</dbReference>
<feature type="region of interest" description="Disordered" evidence="1">
    <location>
        <begin position="112"/>
        <end position="142"/>
    </location>
</feature>
<feature type="region of interest" description="Disordered" evidence="1">
    <location>
        <begin position="1"/>
        <end position="45"/>
    </location>
</feature>
<sequence>MLGLEDDAGEPDEPFEDAPVPEDWALGGARGPGAHRARRPARSTGRLRAALTDRLPVTIRAGLVAVPPAAAVTLVVVVAVAGLAVAGLWALHRPSVTAAPPRVVAGASAPAGVAAAPAGSGPSASGAAPQLSSGTAAQPSPGAAAGAPIVVDVAGRVRRPGVVDLPPGSRVVDAIDAAGGALPGADLRPLNLARKLSDGEQVLVLAGGEVPPVAAAPTGGGASGSAGGVPSGATGTSPGSPLDLNAATVQQFDGLPGVGPVLAQRIVDWRTAHGRFTAVTELQEVTGIGASRFEDLKDLVRV</sequence>
<keyword evidence="2" id="KW-1133">Transmembrane helix</keyword>
<dbReference type="SUPFAM" id="SSF47781">
    <property type="entry name" value="RuvA domain 2-like"/>
    <property type="match status" value="1"/>
</dbReference>
<keyword evidence="2" id="KW-0472">Membrane</keyword>
<dbReference type="SMART" id="SM00278">
    <property type="entry name" value="HhH1"/>
    <property type="match status" value="2"/>
</dbReference>
<dbReference type="InterPro" id="IPR051675">
    <property type="entry name" value="Endo/Exo/Phosphatase_dom_1"/>
</dbReference>
<dbReference type="GO" id="GO:0006281">
    <property type="term" value="P:DNA repair"/>
    <property type="evidence" value="ECO:0007669"/>
    <property type="project" value="InterPro"/>
</dbReference>
<proteinExistence type="predicted"/>
<keyword evidence="5" id="KW-1185">Reference proteome</keyword>
<dbReference type="Pfam" id="PF12836">
    <property type="entry name" value="HHH_3"/>
    <property type="match status" value="1"/>
</dbReference>
<evidence type="ECO:0000256" key="1">
    <source>
        <dbReference type="SAM" id="MobiDB-lite"/>
    </source>
</evidence>
<evidence type="ECO:0000313" key="4">
    <source>
        <dbReference type="EMBL" id="RKS73876.1"/>
    </source>
</evidence>
<dbReference type="PANTHER" id="PTHR21180">
    <property type="entry name" value="ENDONUCLEASE/EXONUCLEASE/PHOSPHATASE FAMILY DOMAIN-CONTAINING PROTEIN 1"/>
    <property type="match status" value="1"/>
</dbReference>
<feature type="region of interest" description="Disordered" evidence="1">
    <location>
        <begin position="216"/>
        <end position="242"/>
    </location>
</feature>
<dbReference type="GO" id="GO:0003677">
    <property type="term" value="F:DNA binding"/>
    <property type="evidence" value="ECO:0007669"/>
    <property type="project" value="InterPro"/>
</dbReference>
<evidence type="ECO:0000259" key="3">
    <source>
        <dbReference type="SMART" id="SM00278"/>
    </source>
</evidence>
<feature type="domain" description="Helix-hairpin-helix DNA-binding motif class 1" evidence="3">
    <location>
        <begin position="280"/>
        <end position="299"/>
    </location>
</feature>
<name>A0A420XNX1_9ACTN</name>
<feature type="compositionally biased region" description="Low complexity" evidence="1">
    <location>
        <begin position="231"/>
        <end position="241"/>
    </location>
</feature>
<evidence type="ECO:0000313" key="5">
    <source>
        <dbReference type="Proteomes" id="UP000281955"/>
    </source>
</evidence>
<feature type="domain" description="Helix-hairpin-helix DNA-binding motif class 1" evidence="3">
    <location>
        <begin position="250"/>
        <end position="269"/>
    </location>
</feature>
<organism evidence="4 5">
    <name type="scientific">Motilibacter peucedani</name>
    <dbReference type="NCBI Taxonomy" id="598650"/>
    <lineage>
        <taxon>Bacteria</taxon>
        <taxon>Bacillati</taxon>
        <taxon>Actinomycetota</taxon>
        <taxon>Actinomycetes</taxon>
        <taxon>Motilibacterales</taxon>
        <taxon>Motilibacteraceae</taxon>
        <taxon>Motilibacter</taxon>
    </lineage>
</organism>
<dbReference type="GO" id="GO:0015627">
    <property type="term" value="C:type II protein secretion system complex"/>
    <property type="evidence" value="ECO:0007669"/>
    <property type="project" value="TreeGrafter"/>
</dbReference>
<gene>
    <name evidence="4" type="ORF">CLV35_2370</name>
</gene>
<dbReference type="EMBL" id="RBWV01000012">
    <property type="protein sequence ID" value="RKS73876.1"/>
    <property type="molecule type" value="Genomic_DNA"/>
</dbReference>
<dbReference type="GO" id="GO:0015628">
    <property type="term" value="P:protein secretion by the type II secretion system"/>
    <property type="evidence" value="ECO:0007669"/>
    <property type="project" value="TreeGrafter"/>
</dbReference>
<feature type="transmembrane region" description="Helical" evidence="2">
    <location>
        <begin position="69"/>
        <end position="91"/>
    </location>
</feature>